<dbReference type="InterPro" id="IPR036881">
    <property type="entry name" value="Glyco_hydro_3_C_sf"/>
</dbReference>
<keyword evidence="4" id="KW-0326">Glycosidase</keyword>
<dbReference type="SUPFAM" id="SSF51445">
    <property type="entry name" value="(Trans)glycosidases"/>
    <property type="match status" value="1"/>
</dbReference>
<evidence type="ECO:0000313" key="7">
    <source>
        <dbReference type="Proteomes" id="UP000199203"/>
    </source>
</evidence>
<evidence type="ECO:0000256" key="4">
    <source>
        <dbReference type="RuleBase" id="RU361161"/>
    </source>
</evidence>
<dbReference type="Gene3D" id="3.20.20.300">
    <property type="entry name" value="Glycoside hydrolase, family 3, N-terminal domain"/>
    <property type="match status" value="2"/>
</dbReference>
<evidence type="ECO:0000259" key="5">
    <source>
        <dbReference type="SMART" id="SM01217"/>
    </source>
</evidence>
<dbReference type="InterPro" id="IPR013783">
    <property type="entry name" value="Ig-like_fold"/>
</dbReference>
<dbReference type="Gene3D" id="3.40.50.1700">
    <property type="entry name" value="Glycoside hydrolase family 3 C-terminal domain"/>
    <property type="match status" value="2"/>
</dbReference>
<dbReference type="PRINTS" id="PR00133">
    <property type="entry name" value="GLHYDRLASE3"/>
</dbReference>
<dbReference type="InterPro" id="IPR050288">
    <property type="entry name" value="Cellulose_deg_GH3"/>
</dbReference>
<dbReference type="PROSITE" id="PS00775">
    <property type="entry name" value="GLYCOSYL_HYDROL_F3"/>
    <property type="match status" value="1"/>
</dbReference>
<dbReference type="InterPro" id="IPR036962">
    <property type="entry name" value="Glyco_hydro_3_N_sf"/>
</dbReference>
<evidence type="ECO:0000256" key="3">
    <source>
        <dbReference type="ARBA" id="ARBA00023277"/>
    </source>
</evidence>
<dbReference type="STRING" id="454006.SAMN05421825_2638"/>
<dbReference type="InterPro" id="IPR001764">
    <property type="entry name" value="Glyco_hydro_3_N"/>
</dbReference>
<dbReference type="GO" id="GO:0008422">
    <property type="term" value="F:beta-glucosidase activity"/>
    <property type="evidence" value="ECO:0007669"/>
    <property type="project" value="UniProtKB-ARBA"/>
</dbReference>
<comment type="similarity">
    <text evidence="1 4">Belongs to the glycosyl hydrolase 3 family.</text>
</comment>
<dbReference type="InterPro" id="IPR017853">
    <property type="entry name" value="GH"/>
</dbReference>
<dbReference type="AlphaFoldDB" id="A0A1G7RFI6"/>
<proteinExistence type="inferred from homology"/>
<dbReference type="Pfam" id="PF01915">
    <property type="entry name" value="Glyco_hydro_3_C"/>
    <property type="match status" value="1"/>
</dbReference>
<evidence type="ECO:0000313" key="6">
    <source>
        <dbReference type="EMBL" id="SDG08790.1"/>
    </source>
</evidence>
<name>A0A1G7RFI6_9FLAO</name>
<reference evidence="7" key="1">
    <citation type="submission" date="2016-10" db="EMBL/GenBank/DDBJ databases">
        <authorList>
            <person name="Varghese N."/>
            <person name="Submissions S."/>
        </authorList>
    </citation>
    <scope>NUCLEOTIDE SEQUENCE [LARGE SCALE GENOMIC DNA]</scope>
    <source>
        <strain evidence="7">DSM 19684</strain>
    </source>
</reference>
<sequence>MIKKLILLSVIGCMTQFGFAQKKTPIYLDDSKPVEQRIEDALSRMTLEEKINLIHAQSKFSSHGVPRLGIPELWTADGPHGVRSEVLWDEWDQAGWTNDSIIAYPALTALSATWNRNMSSIYGKSLGEEARYRGKDVILGPGVNIYRTPLNGRNFEYMGEDPFLTSQMVVPYIKSVQSNGVATSVKHFALNNQETFRHTSNVIVDDRALYEIYLPPFKAAVQEGDSWTIMGAYDLYKGQHASHNQYLLNDILKGEWGYKGVVISDWGAVLDTNQAIHNGLDLEFGTWTNGLSKGTSNAYENYYLAKPYLDLIKSGKVGTKELDDKVRRVLGLAYKTSMNKNKPFGSIASEEHMAAAKQIASEGIVLLQNQKATLPINLSKTKKIAVIGENAIKMMTVGGGSSSLKVKYETLPLEGIKERFGKQTEVVYARGYVGDVGGDYNGVKSGQNLKETRSSAELIAEAVKLAKESDFVVFVGGLNKSDRQDAEGMDRESYGLPYDQDKLISELSKANKNLAVVLVSGNAVAMPWIKEVPSVLQSWYLGSEAGHAIAAVLAGDTNPSGKLPFTFPVKLEDNSAHALGEYPGNKEELAAGKGKDLKDPINITYNEGILVGYRWHDTKNIKPLFSFGHGLSYTTFEYGKVKSDKTELTANDKITFTVNVKNTGKVDGAEVVQLYISDLKSSLPRPLKELKGFDKVYLKAGESKEVSITVDRSALSFFDPVKHDWVAEPGDFEALVGSSSSDIRTKIKFTLK</sequence>
<dbReference type="EMBL" id="FNBH01000003">
    <property type="protein sequence ID" value="SDG08790.1"/>
    <property type="molecule type" value="Genomic_DNA"/>
</dbReference>
<dbReference type="PANTHER" id="PTHR42715">
    <property type="entry name" value="BETA-GLUCOSIDASE"/>
    <property type="match status" value="1"/>
</dbReference>
<dbReference type="Proteomes" id="UP000199203">
    <property type="component" value="Unassembled WGS sequence"/>
</dbReference>
<dbReference type="RefSeq" id="WP_089873897.1">
    <property type="nucleotide sequence ID" value="NZ_FNBH01000003.1"/>
</dbReference>
<dbReference type="InterPro" id="IPR002772">
    <property type="entry name" value="Glyco_hydro_3_C"/>
</dbReference>
<feature type="domain" description="Fibronectin type III-like" evidence="5">
    <location>
        <begin position="670"/>
        <end position="740"/>
    </location>
</feature>
<dbReference type="SMART" id="SM01217">
    <property type="entry name" value="Fn3_like"/>
    <property type="match status" value="1"/>
</dbReference>
<dbReference type="Pfam" id="PF14310">
    <property type="entry name" value="Fn3-like"/>
    <property type="match status" value="1"/>
</dbReference>
<dbReference type="OrthoDB" id="9805821at2"/>
<evidence type="ECO:0000256" key="1">
    <source>
        <dbReference type="ARBA" id="ARBA00005336"/>
    </source>
</evidence>
<accession>A0A1G7RFI6</accession>
<keyword evidence="3" id="KW-0119">Carbohydrate metabolism</keyword>
<dbReference type="Gene3D" id="2.60.40.10">
    <property type="entry name" value="Immunoglobulins"/>
    <property type="match status" value="1"/>
</dbReference>
<dbReference type="Pfam" id="PF00933">
    <property type="entry name" value="Glyco_hydro_3"/>
    <property type="match status" value="1"/>
</dbReference>
<dbReference type="PANTHER" id="PTHR42715:SF10">
    <property type="entry name" value="BETA-GLUCOSIDASE"/>
    <property type="match status" value="1"/>
</dbReference>
<evidence type="ECO:0000256" key="2">
    <source>
        <dbReference type="ARBA" id="ARBA00022801"/>
    </source>
</evidence>
<gene>
    <name evidence="6" type="ORF">SAMN05421825_2638</name>
</gene>
<dbReference type="InterPro" id="IPR019800">
    <property type="entry name" value="Glyco_hydro_3_AS"/>
</dbReference>
<dbReference type="SUPFAM" id="SSF52279">
    <property type="entry name" value="Beta-D-glucan exohydrolase, C-terminal domain"/>
    <property type="match status" value="1"/>
</dbReference>
<dbReference type="GO" id="GO:0005975">
    <property type="term" value="P:carbohydrate metabolic process"/>
    <property type="evidence" value="ECO:0007669"/>
    <property type="project" value="InterPro"/>
</dbReference>
<organism evidence="6 7">
    <name type="scientific">Epilithonimonas hungarica</name>
    <dbReference type="NCBI Taxonomy" id="454006"/>
    <lineage>
        <taxon>Bacteria</taxon>
        <taxon>Pseudomonadati</taxon>
        <taxon>Bacteroidota</taxon>
        <taxon>Flavobacteriia</taxon>
        <taxon>Flavobacteriales</taxon>
        <taxon>Weeksellaceae</taxon>
        <taxon>Chryseobacterium group</taxon>
        <taxon>Epilithonimonas</taxon>
    </lineage>
</organism>
<dbReference type="InterPro" id="IPR026891">
    <property type="entry name" value="Fn3-like"/>
</dbReference>
<protein>
    <submittedName>
        <fullName evidence="6">Beta-glucosidase</fullName>
    </submittedName>
</protein>
<keyword evidence="7" id="KW-1185">Reference proteome</keyword>
<keyword evidence="2 4" id="KW-0378">Hydrolase</keyword>
<dbReference type="FunFam" id="2.60.40.10:FF:000495">
    <property type="entry name" value="Periplasmic beta-glucosidase"/>
    <property type="match status" value="1"/>
</dbReference>